<dbReference type="GO" id="GO:0006633">
    <property type="term" value="P:fatty acid biosynthetic process"/>
    <property type="evidence" value="ECO:0007669"/>
    <property type="project" value="UniProtKB-UniRule"/>
</dbReference>
<dbReference type="Pfam" id="PF02504">
    <property type="entry name" value="FA_synthesis"/>
    <property type="match status" value="1"/>
</dbReference>
<organism evidence="11 12">
    <name type="scientific">Alkalibacterium olivapovliticus</name>
    <dbReference type="NCBI Taxonomy" id="99907"/>
    <lineage>
        <taxon>Bacteria</taxon>
        <taxon>Bacillati</taxon>
        <taxon>Bacillota</taxon>
        <taxon>Bacilli</taxon>
        <taxon>Lactobacillales</taxon>
        <taxon>Carnobacteriaceae</taxon>
        <taxon>Alkalibacterium</taxon>
    </lineage>
</organism>
<keyword evidence="4 10" id="KW-0808">Transferase</keyword>
<dbReference type="NCBIfam" id="TIGR00182">
    <property type="entry name" value="plsX"/>
    <property type="match status" value="1"/>
</dbReference>
<gene>
    <name evidence="10" type="primary">plsX</name>
    <name evidence="11" type="ORF">CLV38_1027</name>
</gene>
<comment type="catalytic activity">
    <reaction evidence="1 10">
        <text>a fatty acyl-[ACP] + phosphate = an acyl phosphate + holo-[ACP]</text>
        <dbReference type="Rhea" id="RHEA:42292"/>
        <dbReference type="Rhea" id="RHEA-COMP:9685"/>
        <dbReference type="Rhea" id="RHEA-COMP:14125"/>
        <dbReference type="ChEBI" id="CHEBI:43474"/>
        <dbReference type="ChEBI" id="CHEBI:59918"/>
        <dbReference type="ChEBI" id="CHEBI:64479"/>
        <dbReference type="ChEBI" id="CHEBI:138651"/>
        <dbReference type="EC" id="2.3.1.274"/>
    </reaction>
</comment>
<evidence type="ECO:0000256" key="8">
    <source>
        <dbReference type="ARBA" id="ARBA00024069"/>
    </source>
</evidence>
<comment type="subunit">
    <text evidence="9 10">Homodimer. Probably interacts with PlsY.</text>
</comment>
<accession>A0A2T0WB20</accession>
<keyword evidence="3 10" id="KW-0444">Lipid biosynthesis</keyword>
<dbReference type="EC" id="2.3.1.274" evidence="8 10"/>
<keyword evidence="12" id="KW-1185">Reference proteome</keyword>
<dbReference type="GO" id="GO:0043811">
    <property type="term" value="F:phosphate:acyl-[acyl carrier protein] acyltransferase activity"/>
    <property type="evidence" value="ECO:0007669"/>
    <property type="project" value="UniProtKB-UniRule"/>
</dbReference>
<dbReference type="Gene3D" id="3.40.718.10">
    <property type="entry name" value="Isopropylmalate Dehydrogenase"/>
    <property type="match status" value="1"/>
</dbReference>
<dbReference type="PIRSF" id="PIRSF002465">
    <property type="entry name" value="Phsphlp_syn_PlsX"/>
    <property type="match status" value="1"/>
</dbReference>
<evidence type="ECO:0000256" key="6">
    <source>
        <dbReference type="ARBA" id="ARBA00023209"/>
    </source>
</evidence>
<sequence length="333" mass="35866">MRIAVDAMGGDHAPKEIVKGCIKAAKEFKDVTLVLYGKEDAIRAELTETYENIEIVHAEETIKSDDDPVRSIRRKKESSMVKAAYSVKNGENHALFSAGNTGALLAAGTLIIGRMKGIDRPGLLATFPSLSNERAVFNMIDVGANSDSKPLNIDQYATLGSYYSNHVHGVSNPTVGLLNNGTEENKGSELSKAAYKLLKENTAINFIGNVESRDLLNGVADVIVTDGFTGNAVLKTIEGTALSLMGVIKSAIMDNGIKSKLGGLLLKDSLGDIKNLLDYSKYGGAVLFGLKAPVIKTHGSATEEPVYHTIKQIRGMLESNLLEDLIQHFETRD</sequence>
<comment type="similarity">
    <text evidence="10">Belongs to the PlsX family.</text>
</comment>
<evidence type="ECO:0000256" key="9">
    <source>
        <dbReference type="ARBA" id="ARBA00046608"/>
    </source>
</evidence>
<evidence type="ECO:0000256" key="1">
    <source>
        <dbReference type="ARBA" id="ARBA00001232"/>
    </source>
</evidence>
<evidence type="ECO:0000313" key="12">
    <source>
        <dbReference type="Proteomes" id="UP000238205"/>
    </source>
</evidence>
<dbReference type="PANTHER" id="PTHR30100:SF1">
    <property type="entry name" value="PHOSPHATE ACYLTRANSFERASE"/>
    <property type="match status" value="1"/>
</dbReference>
<keyword evidence="11" id="KW-0012">Acyltransferase</keyword>
<evidence type="ECO:0000256" key="5">
    <source>
        <dbReference type="ARBA" id="ARBA00023098"/>
    </source>
</evidence>
<dbReference type="GO" id="GO:0008654">
    <property type="term" value="P:phospholipid biosynthetic process"/>
    <property type="evidence" value="ECO:0007669"/>
    <property type="project" value="UniProtKB-KW"/>
</dbReference>
<keyword evidence="5 10" id="KW-0443">Lipid metabolism</keyword>
<evidence type="ECO:0000256" key="7">
    <source>
        <dbReference type="ARBA" id="ARBA00023264"/>
    </source>
</evidence>
<protein>
    <recommendedName>
        <fullName evidence="8 10">Phosphate acyltransferase</fullName>
        <ecNumber evidence="8 10">2.3.1.274</ecNumber>
    </recommendedName>
    <alternativeName>
        <fullName evidence="10">Acyl-ACP phosphotransacylase</fullName>
    </alternativeName>
    <alternativeName>
        <fullName evidence="10">Acyl-[acyl-carrier-protein]--phosphate acyltransferase</fullName>
    </alternativeName>
    <alternativeName>
        <fullName evidence="10">Phosphate-acyl-ACP acyltransferase</fullName>
    </alternativeName>
</protein>
<comment type="subcellular location">
    <subcellularLocation>
        <location evidence="10">Cytoplasm</location>
    </subcellularLocation>
    <text evidence="10">Associated with the membrane possibly through PlsY.</text>
</comment>
<dbReference type="RefSeq" id="WP_106190375.1">
    <property type="nucleotide sequence ID" value="NZ_PVTO01000002.1"/>
</dbReference>
<dbReference type="GO" id="GO:0005737">
    <property type="term" value="C:cytoplasm"/>
    <property type="evidence" value="ECO:0007669"/>
    <property type="project" value="UniProtKB-SubCell"/>
</dbReference>
<keyword evidence="2 10" id="KW-0963">Cytoplasm</keyword>
<keyword evidence="7 10" id="KW-1208">Phospholipid metabolism</keyword>
<evidence type="ECO:0000256" key="2">
    <source>
        <dbReference type="ARBA" id="ARBA00022490"/>
    </source>
</evidence>
<dbReference type="HAMAP" id="MF_00019">
    <property type="entry name" value="PlsX"/>
    <property type="match status" value="1"/>
</dbReference>
<dbReference type="AlphaFoldDB" id="A0A2T0WB20"/>
<dbReference type="UniPathway" id="UPA00085"/>
<name>A0A2T0WB20_9LACT</name>
<dbReference type="PANTHER" id="PTHR30100">
    <property type="entry name" value="FATTY ACID/PHOSPHOLIPID SYNTHESIS PROTEIN PLSX"/>
    <property type="match status" value="1"/>
</dbReference>
<evidence type="ECO:0000256" key="10">
    <source>
        <dbReference type="HAMAP-Rule" id="MF_00019"/>
    </source>
</evidence>
<dbReference type="InterPro" id="IPR012281">
    <property type="entry name" value="Phospholipid_synth_PlsX-like"/>
</dbReference>
<evidence type="ECO:0000313" key="11">
    <source>
        <dbReference type="EMBL" id="PRY83826.1"/>
    </source>
</evidence>
<evidence type="ECO:0000256" key="3">
    <source>
        <dbReference type="ARBA" id="ARBA00022516"/>
    </source>
</evidence>
<comment type="caution">
    <text evidence="11">The sequence shown here is derived from an EMBL/GenBank/DDBJ whole genome shotgun (WGS) entry which is preliminary data.</text>
</comment>
<dbReference type="SUPFAM" id="SSF53659">
    <property type="entry name" value="Isocitrate/Isopropylmalate dehydrogenase-like"/>
    <property type="match status" value="1"/>
</dbReference>
<comment type="function">
    <text evidence="10">Catalyzes the reversible formation of acyl-phosphate (acyl-PO(4)) from acyl-[acyl-carrier-protein] (acyl-ACP). This enzyme utilizes acyl-ACP as fatty acyl donor, but not acyl-CoA.</text>
</comment>
<proteinExistence type="inferred from homology"/>
<evidence type="ECO:0000256" key="4">
    <source>
        <dbReference type="ARBA" id="ARBA00022679"/>
    </source>
</evidence>
<dbReference type="EMBL" id="PVTO01000002">
    <property type="protein sequence ID" value="PRY83826.1"/>
    <property type="molecule type" value="Genomic_DNA"/>
</dbReference>
<comment type="pathway">
    <text evidence="10">Lipid metabolism; phospholipid metabolism.</text>
</comment>
<reference evidence="11 12" key="1">
    <citation type="submission" date="2018-03" db="EMBL/GenBank/DDBJ databases">
        <title>Genomic Encyclopedia of Archaeal and Bacterial Type Strains, Phase II (KMG-II): from individual species to whole genera.</title>
        <authorList>
            <person name="Goeker M."/>
        </authorList>
    </citation>
    <scope>NUCLEOTIDE SEQUENCE [LARGE SCALE GENOMIC DNA]</scope>
    <source>
        <strain evidence="11 12">DSM 13175</strain>
    </source>
</reference>
<dbReference type="Proteomes" id="UP000238205">
    <property type="component" value="Unassembled WGS sequence"/>
</dbReference>
<dbReference type="InterPro" id="IPR003664">
    <property type="entry name" value="FA_synthesis"/>
</dbReference>
<dbReference type="OrthoDB" id="9806408at2"/>
<keyword evidence="6 10" id="KW-0594">Phospholipid biosynthesis</keyword>